<feature type="transmembrane region" description="Helical" evidence="17">
    <location>
        <begin position="518"/>
        <end position="537"/>
    </location>
</feature>
<keyword evidence="12" id="KW-0482">Metalloprotease</keyword>
<evidence type="ECO:0000259" key="18">
    <source>
        <dbReference type="Pfam" id="PF04389"/>
    </source>
</evidence>
<dbReference type="GO" id="GO:0046872">
    <property type="term" value="F:metal ion binding"/>
    <property type="evidence" value="ECO:0007669"/>
    <property type="project" value="UniProtKB-KW"/>
</dbReference>
<dbReference type="InterPro" id="IPR053976">
    <property type="entry name" value="PFF1_TM"/>
</dbReference>
<keyword evidence="9 15" id="KW-0378">Hydrolase</keyword>
<keyword evidence="5" id="KW-0926">Vacuole</keyword>
<evidence type="ECO:0000256" key="13">
    <source>
        <dbReference type="ARBA" id="ARBA00023136"/>
    </source>
</evidence>
<evidence type="ECO:0000256" key="9">
    <source>
        <dbReference type="ARBA" id="ARBA00022801"/>
    </source>
</evidence>
<comment type="caution">
    <text evidence="21">The sequence shown here is derived from an EMBL/GenBank/DDBJ whole genome shotgun (WGS) entry which is preliminary data.</text>
</comment>
<keyword evidence="14" id="KW-0325">Glycoprotein</keyword>
<evidence type="ECO:0000256" key="1">
    <source>
        <dbReference type="ARBA" id="ARBA00001947"/>
    </source>
</evidence>
<evidence type="ECO:0000313" key="21">
    <source>
        <dbReference type="EMBL" id="KAF6222635.1"/>
    </source>
</evidence>
<keyword evidence="11 17" id="KW-1133">Transmembrane helix</keyword>
<evidence type="ECO:0000256" key="2">
    <source>
        <dbReference type="ARBA" id="ARBA00003273"/>
    </source>
</evidence>
<dbReference type="GO" id="GO:0005774">
    <property type="term" value="C:vacuolar membrane"/>
    <property type="evidence" value="ECO:0007669"/>
    <property type="project" value="UniProtKB-SubCell"/>
</dbReference>
<gene>
    <name evidence="21" type="ORF">HO133_000682</name>
</gene>
<dbReference type="InterPro" id="IPR007484">
    <property type="entry name" value="Peptidase_M28"/>
</dbReference>
<dbReference type="Pfam" id="PF22251">
    <property type="entry name" value="PFF1_TM"/>
    <property type="match status" value="1"/>
</dbReference>
<evidence type="ECO:0000256" key="14">
    <source>
        <dbReference type="ARBA" id="ARBA00023180"/>
    </source>
</evidence>
<evidence type="ECO:0000256" key="11">
    <source>
        <dbReference type="ARBA" id="ARBA00022989"/>
    </source>
</evidence>
<evidence type="ECO:0000256" key="12">
    <source>
        <dbReference type="ARBA" id="ARBA00023049"/>
    </source>
</evidence>
<dbReference type="Pfam" id="PF04389">
    <property type="entry name" value="Peptidase_M28"/>
    <property type="match status" value="1"/>
</dbReference>
<dbReference type="EC" id="3.4.-.-" evidence="15"/>
<dbReference type="InterPro" id="IPR045175">
    <property type="entry name" value="M28_fam"/>
</dbReference>
<evidence type="ECO:0000256" key="8">
    <source>
        <dbReference type="ARBA" id="ARBA00022723"/>
    </source>
</evidence>
<evidence type="ECO:0000313" key="22">
    <source>
        <dbReference type="Proteomes" id="UP000593566"/>
    </source>
</evidence>
<keyword evidence="13 17" id="KW-0472">Membrane</keyword>
<dbReference type="CDD" id="cd03875">
    <property type="entry name" value="M28_Fxna_like"/>
    <property type="match status" value="1"/>
</dbReference>
<dbReference type="RefSeq" id="XP_037151981.1">
    <property type="nucleotide sequence ID" value="XM_037291619.1"/>
</dbReference>
<feature type="domain" description="Vacuolar membrane protease transmembrane" evidence="20">
    <location>
        <begin position="452"/>
        <end position="748"/>
    </location>
</feature>
<evidence type="ECO:0000256" key="15">
    <source>
        <dbReference type="RuleBase" id="RU361240"/>
    </source>
</evidence>
<name>A0A8H6FBV0_9LECA</name>
<comment type="cofactor">
    <cofactor evidence="1">
        <name>Zn(2+)</name>
        <dbReference type="ChEBI" id="CHEBI:29105"/>
    </cofactor>
</comment>
<accession>A0A8H6FBV0</accession>
<feature type="transmembrane region" description="Helical" evidence="17">
    <location>
        <begin position="485"/>
        <end position="506"/>
    </location>
</feature>
<dbReference type="Pfam" id="PF22250">
    <property type="entry name" value="PFF1_C"/>
    <property type="match status" value="1"/>
</dbReference>
<keyword evidence="10 15" id="KW-0862">Zinc</keyword>
<comment type="function">
    <text evidence="2">May be involved in vacuolar sorting and osmoregulation.</text>
</comment>
<dbReference type="AlphaFoldDB" id="A0A8H6FBV0"/>
<evidence type="ECO:0000256" key="4">
    <source>
        <dbReference type="ARBA" id="ARBA00010918"/>
    </source>
</evidence>
<evidence type="ECO:0000256" key="7">
    <source>
        <dbReference type="ARBA" id="ARBA00022692"/>
    </source>
</evidence>
<evidence type="ECO:0000256" key="17">
    <source>
        <dbReference type="SAM" id="Phobius"/>
    </source>
</evidence>
<evidence type="ECO:0000256" key="3">
    <source>
        <dbReference type="ARBA" id="ARBA00004128"/>
    </source>
</evidence>
<dbReference type="PANTHER" id="PTHR12147:SF58">
    <property type="entry name" value="VACUOLAR MEMBRANE PROTEASE"/>
    <property type="match status" value="1"/>
</dbReference>
<comment type="similarity">
    <text evidence="4 15">Belongs to the peptidase M28 family.</text>
</comment>
<dbReference type="GO" id="GO:0008235">
    <property type="term" value="F:metalloexopeptidase activity"/>
    <property type="evidence" value="ECO:0007669"/>
    <property type="project" value="InterPro"/>
</dbReference>
<dbReference type="Gene3D" id="3.40.630.10">
    <property type="entry name" value="Zn peptidases"/>
    <property type="match status" value="1"/>
</dbReference>
<organism evidence="21 22">
    <name type="scientific">Letharia lupina</name>
    <dbReference type="NCBI Taxonomy" id="560253"/>
    <lineage>
        <taxon>Eukaryota</taxon>
        <taxon>Fungi</taxon>
        <taxon>Dikarya</taxon>
        <taxon>Ascomycota</taxon>
        <taxon>Pezizomycotina</taxon>
        <taxon>Lecanoromycetes</taxon>
        <taxon>OSLEUM clade</taxon>
        <taxon>Lecanoromycetidae</taxon>
        <taxon>Lecanorales</taxon>
        <taxon>Lecanorineae</taxon>
        <taxon>Parmeliaceae</taxon>
        <taxon>Letharia</taxon>
    </lineage>
</organism>
<dbReference type="GO" id="GO:0006508">
    <property type="term" value="P:proteolysis"/>
    <property type="evidence" value="ECO:0007669"/>
    <property type="project" value="UniProtKB-KW"/>
</dbReference>
<dbReference type="GeneID" id="59329100"/>
<dbReference type="Proteomes" id="UP000593566">
    <property type="component" value="Unassembled WGS sequence"/>
</dbReference>
<keyword evidence="7 17" id="KW-0812">Transmembrane</keyword>
<feature type="transmembrane region" description="Helical" evidence="17">
    <location>
        <begin position="452"/>
        <end position="473"/>
    </location>
</feature>
<comment type="subcellular location">
    <subcellularLocation>
        <location evidence="3">Vacuole membrane</location>
        <topology evidence="3">Multi-pass membrane protein</topology>
    </subcellularLocation>
</comment>
<feature type="transmembrane region" description="Helical" evidence="17">
    <location>
        <begin position="682"/>
        <end position="708"/>
    </location>
</feature>
<feature type="transmembrane region" description="Helical" evidence="17">
    <location>
        <begin position="397"/>
        <end position="420"/>
    </location>
</feature>
<reference evidence="21 22" key="1">
    <citation type="journal article" date="2020" name="Genomics">
        <title>Complete, high-quality genomes from long-read metagenomic sequencing of two wolf lichen thalli reveals enigmatic genome architecture.</title>
        <authorList>
            <person name="McKenzie S.K."/>
            <person name="Walston R.F."/>
            <person name="Allen J.L."/>
        </authorList>
    </citation>
    <scope>NUCLEOTIDE SEQUENCE [LARGE SCALE GENOMIC DNA]</scope>
    <source>
        <strain evidence="21">WasteWater1</strain>
    </source>
</reference>
<dbReference type="InterPro" id="IPR053975">
    <property type="entry name" value="PFF1_C"/>
</dbReference>
<feature type="domain" description="Vacuolar membrane protease C-terminal" evidence="19">
    <location>
        <begin position="775"/>
        <end position="990"/>
    </location>
</feature>
<evidence type="ECO:0000256" key="5">
    <source>
        <dbReference type="ARBA" id="ARBA00022554"/>
    </source>
</evidence>
<dbReference type="PANTHER" id="PTHR12147">
    <property type="entry name" value="METALLOPEPTIDASE M28 FAMILY MEMBER"/>
    <property type="match status" value="1"/>
</dbReference>
<evidence type="ECO:0000256" key="16">
    <source>
        <dbReference type="SAM" id="MobiDB-lite"/>
    </source>
</evidence>
<feature type="transmembrane region" description="Helical" evidence="17">
    <location>
        <begin position="544"/>
        <end position="565"/>
    </location>
</feature>
<dbReference type="FunFam" id="3.40.630.10:FF:000057">
    <property type="entry name" value="Vacuolar membrane protease"/>
    <property type="match status" value="1"/>
</dbReference>
<feature type="region of interest" description="Disordered" evidence="16">
    <location>
        <begin position="614"/>
        <end position="660"/>
    </location>
</feature>
<dbReference type="SUPFAM" id="SSF53187">
    <property type="entry name" value="Zn-dependent exopeptidases"/>
    <property type="match status" value="1"/>
</dbReference>
<evidence type="ECO:0000256" key="6">
    <source>
        <dbReference type="ARBA" id="ARBA00022670"/>
    </source>
</evidence>
<feature type="domain" description="Peptidase M28" evidence="18">
    <location>
        <begin position="171"/>
        <end position="348"/>
    </location>
</feature>
<protein>
    <recommendedName>
        <fullName evidence="15">Peptide hydrolase</fullName>
        <ecNumber evidence="15">3.4.-.-</ecNumber>
    </recommendedName>
</protein>
<keyword evidence="8 15" id="KW-0479">Metal-binding</keyword>
<keyword evidence="22" id="KW-1185">Reference proteome</keyword>
<feature type="transmembrane region" description="Helical" evidence="17">
    <location>
        <begin position="12"/>
        <end position="34"/>
    </location>
</feature>
<feature type="transmembrane region" description="Helical" evidence="17">
    <location>
        <begin position="720"/>
        <end position="740"/>
    </location>
</feature>
<keyword evidence="6 15" id="KW-0645">Protease</keyword>
<evidence type="ECO:0000259" key="19">
    <source>
        <dbReference type="Pfam" id="PF22250"/>
    </source>
</evidence>
<feature type="transmembrane region" description="Helical" evidence="17">
    <location>
        <begin position="746"/>
        <end position="767"/>
    </location>
</feature>
<sequence>MKNFFHNPFAFTPLPVTIITSLVYVALIVSLLVVHHTVPEVPGNLDGTNLTEAWLDLQTLSNGFHPFNSRRNDYIRDWLLRRVTAIVTENGVSSASYPLSGGTLEDVHKSSESAPVVIFSDNVSNVSYHFDQKGNAPVPSVYIEGTNIIVYIRGSEDDPDDWFLTDKKPKGKGGVLVNAHYDSVSIGFGATDDGVGVVSILQLINYFSSKGQQPKKGIVALLNNGEEDYLNGALAFGVHPISKFPHTFLNLEGAGAGGRATLFRSTDTEVTRYYQSSKYPFGTVVSGDAFKRGVIRSETDYSVFTKEYGMRGLDVAFMEPRARYHTSQDDTRHTSKASLHHMLSAALSTMQGLTSDTSTIFEGKDPEKGKVASGKGSTGVWFDLFGSAMAVFRLRTLFALSVTLLVVAPVFLIIIGAILYKVDKLYLFTSYKHHHHAEGDDSVPTKGWRGVFRWPIAFIFATAAVVGLAFLVSDINPYILYSSQYSVWSMMISAWVSVAWFCTRSADYLRPTAFQRAYNLIWAFIAGWLILIVTTVFERNPKLAGGYLMVFFFACIFLATTTAFLEQFSLPRKSAYADEIEGTVPAEHPIERSRPGSISSARLMAPSEEEDAPDNILEAGEGNDDPTETTSLLRGGGSRTFKKSLTSPQRPAAEDDDSPIAKHQRQVYGLEQPWSHALPSSLWLLEFLFLAPFPLIILGQVSLLATTATNQTLADGNSPLFLYIGIAILSVLLFAPLGPFLHRYTYHIPVFLMLVFAGTTIYNLMAFPFSANNRLKLYFVQEVDLDSGINTVSLTGIDPKTGPFLTDAIASLPSTAGQTPSCTPSKRRRNLTECSWHGLPPRVVPNTHPEVPPEIGYADWLTFNASRAPDGATSARFQVSGLETRACKIVFNRPISDFTVAGAGEHPRFRKVSEHGATELRWWSRTWEKDFDVTVRWDAGDGEEGDGLDGRVVCLWCDANESGVIPALDEARRFAPTWVAISNAGQGLVEGSKAFLV</sequence>
<evidence type="ECO:0000256" key="10">
    <source>
        <dbReference type="ARBA" id="ARBA00022833"/>
    </source>
</evidence>
<evidence type="ECO:0000259" key="20">
    <source>
        <dbReference type="Pfam" id="PF22251"/>
    </source>
</evidence>
<dbReference type="InterPro" id="IPR048024">
    <property type="entry name" value="Fxna-like_M28_dom"/>
</dbReference>
<proteinExistence type="inferred from homology"/>
<dbReference type="EMBL" id="JACCJB010000011">
    <property type="protein sequence ID" value="KAF6222635.1"/>
    <property type="molecule type" value="Genomic_DNA"/>
</dbReference>